<dbReference type="Pfam" id="PF12624">
    <property type="entry name" value="VPS13_N"/>
    <property type="match status" value="1"/>
</dbReference>
<dbReference type="EMBL" id="JPKZ01001640">
    <property type="protein sequence ID" value="KHN80923.1"/>
    <property type="molecule type" value="Genomic_DNA"/>
</dbReference>
<dbReference type="InterPro" id="IPR026847">
    <property type="entry name" value="VPS13"/>
</dbReference>
<feature type="compositionally biased region" description="Basic and acidic residues" evidence="2">
    <location>
        <begin position="520"/>
        <end position="536"/>
    </location>
</feature>
<dbReference type="InterPro" id="IPR026854">
    <property type="entry name" value="VPS13_N"/>
</dbReference>
<proteinExistence type="predicted"/>
<dbReference type="GO" id="GO:0006623">
    <property type="term" value="P:protein targeting to vacuole"/>
    <property type="evidence" value="ECO:0007669"/>
    <property type="project" value="TreeGrafter"/>
</dbReference>
<comment type="caution">
    <text evidence="4">The sequence shown here is derived from an EMBL/GenBank/DDBJ whole genome shotgun (WGS) entry which is preliminary data.</text>
</comment>
<dbReference type="GO" id="GO:0007005">
    <property type="term" value="P:mitochondrion organization"/>
    <property type="evidence" value="ECO:0007669"/>
    <property type="project" value="TreeGrafter"/>
</dbReference>
<dbReference type="GO" id="GO:0045053">
    <property type="term" value="P:protein retention in Golgi apparatus"/>
    <property type="evidence" value="ECO:0007669"/>
    <property type="project" value="TreeGrafter"/>
</dbReference>
<gene>
    <name evidence="4" type="primary">VPS13D</name>
    <name evidence="4" type="ORF">Tcan_18439</name>
</gene>
<evidence type="ECO:0000313" key="5">
    <source>
        <dbReference type="Proteomes" id="UP000031036"/>
    </source>
</evidence>
<evidence type="ECO:0000259" key="3">
    <source>
        <dbReference type="Pfam" id="PF12624"/>
    </source>
</evidence>
<sequence>MLENLVAWVLNNYVGEYLENLNTDQLSIALLQGQVELENVPLKKTALRKLDVPLQVKSGLLGKLTLSVPLTHIRSEPWVIKMSDLLVLLEPAPTGKYDVEAVELYEQSKREQQLEELEKFHRRQLLLNAGLSTEDDRVQQSWWGASLVAAVVNNIQLILSNVHIRYEDEVTLGGTPFCCGVRIHKVSVHTTDSHWKSGYMQPREGASVFKKLEIGGLSVYWNCGQKKSGDIASYKDLQASLAPEVNKDNKYILQPFSAHMYMEKNTSKFPLKSHPAVPRFKACFCAFDIRPEQVVIELSKRQMAEMRLLGREWARYERARQHRKWRPLVTVGDNAKEWWTFAYNRVQDETKQKSARRTWQFALMRARHMNAYCRAYRRRLLAHVEAASAKKAAEKADGLTSSQSSQQLIAPAVNAERRDSASSSSSTFFRSTVSTVATTPAAPSSTTPLISTTSEDTVLMKQIERDADYTYHELQLFRETVFRRILDERESEKTATNESGVQSDDDTLETIESVFPRQSSEQDLRTAREKDAEEQKPSTVTAAQPEGLYGWLSSWFAAPQPQDAPTDSGANSNSAEADTSASEWDANEAKESGMAPHLKQVEKQASFYHWYLKLEDEIMDVLTESWDDSTLLRRDTLLAAVTVQFEHMTVRFVDDDRLCMDGVTRVLSMDLWQVVSKVRLSPRQHSTAVSLSVSDLSIQRLYTTSISERLVDMPSESAQAEDESLMFGFGGGAMKGVTQILFAIGKAKSGTDGGQASESATNSVKGVARRPLFQMRYRRRAPKLLVMHTLDADLSAVSVMYDEGAFDGFSNLFDTDAVTFNQKNDAPAVPEVETGSHFFLTIRIPEVHIELRSKRSGLICERKTWQSGSPFAFATAKELTLGISSTESYITEVKLVIRSIDVKDLLEQNEDSLIRTQPPSASLGAVKSLSASCPSLPARSNNLESSAFTRALSFECTPQTSESSVDSAGTRKTSKAGVCKRNKTHAEFSHAFSASDPETSLISFTIVNSRHPLFESVYRKVSEL</sequence>
<organism evidence="4 5">
    <name type="scientific">Toxocara canis</name>
    <name type="common">Canine roundworm</name>
    <dbReference type="NCBI Taxonomy" id="6265"/>
    <lineage>
        <taxon>Eukaryota</taxon>
        <taxon>Metazoa</taxon>
        <taxon>Ecdysozoa</taxon>
        <taxon>Nematoda</taxon>
        <taxon>Chromadorea</taxon>
        <taxon>Rhabditida</taxon>
        <taxon>Spirurina</taxon>
        <taxon>Ascaridomorpha</taxon>
        <taxon>Ascaridoidea</taxon>
        <taxon>Toxocaridae</taxon>
        <taxon>Toxocara</taxon>
    </lineage>
</organism>
<dbReference type="Proteomes" id="UP000031036">
    <property type="component" value="Unassembled WGS sequence"/>
</dbReference>
<protein>
    <submittedName>
        <fullName evidence="4">Vacuolar protein sorting-associated protein 13D</fullName>
    </submittedName>
</protein>
<keyword evidence="1" id="KW-0813">Transport</keyword>
<dbReference type="PANTHER" id="PTHR16166:SF141">
    <property type="entry name" value="INTERMEMBRANE LIPID TRANSFER PROTEIN VPS13D"/>
    <property type="match status" value="1"/>
</dbReference>
<feature type="compositionally biased region" description="Polar residues" evidence="2">
    <location>
        <begin position="563"/>
        <end position="582"/>
    </location>
</feature>
<dbReference type="STRING" id="6265.A0A0B2VH93"/>
<feature type="domain" description="Chorein N-terminal" evidence="3">
    <location>
        <begin position="1"/>
        <end position="402"/>
    </location>
</feature>
<feature type="region of interest" description="Disordered" evidence="2">
    <location>
        <begin position="560"/>
        <end position="597"/>
    </location>
</feature>
<reference evidence="4 5" key="1">
    <citation type="submission" date="2014-11" db="EMBL/GenBank/DDBJ databases">
        <title>Genetic blueprint of the zoonotic pathogen Toxocara canis.</title>
        <authorList>
            <person name="Zhu X.-Q."/>
            <person name="Korhonen P.K."/>
            <person name="Cai H."/>
            <person name="Young N.D."/>
            <person name="Nejsum P."/>
            <person name="von Samson-Himmelstjerna G."/>
            <person name="Boag P.R."/>
            <person name="Tan P."/>
            <person name="Li Q."/>
            <person name="Min J."/>
            <person name="Yang Y."/>
            <person name="Wang X."/>
            <person name="Fang X."/>
            <person name="Hall R.S."/>
            <person name="Hofmann A."/>
            <person name="Sternberg P.W."/>
            <person name="Jex A.R."/>
            <person name="Gasser R.B."/>
        </authorList>
    </citation>
    <scope>NUCLEOTIDE SEQUENCE [LARGE SCALE GENOMIC DNA]</scope>
    <source>
        <strain evidence="4">PN_DK_2014</strain>
    </source>
</reference>
<dbReference type="OrthoDB" id="272810at2759"/>
<name>A0A0B2VH93_TOXCA</name>
<accession>A0A0B2VH93</accession>
<evidence type="ECO:0000313" key="4">
    <source>
        <dbReference type="EMBL" id="KHN80923.1"/>
    </source>
</evidence>
<evidence type="ECO:0000256" key="2">
    <source>
        <dbReference type="SAM" id="MobiDB-lite"/>
    </source>
</evidence>
<dbReference type="OMA" id="EPIACLN"/>
<feature type="region of interest" description="Disordered" evidence="2">
    <location>
        <begin position="513"/>
        <end position="543"/>
    </location>
</feature>
<evidence type="ECO:0000256" key="1">
    <source>
        <dbReference type="ARBA" id="ARBA00022448"/>
    </source>
</evidence>
<keyword evidence="5" id="KW-1185">Reference proteome</keyword>
<dbReference type="AlphaFoldDB" id="A0A0B2VH93"/>
<dbReference type="PANTHER" id="PTHR16166">
    <property type="entry name" value="VACUOLAR PROTEIN SORTING-ASSOCIATED PROTEIN VPS13"/>
    <property type="match status" value="1"/>
</dbReference>